<evidence type="ECO:0000313" key="2">
    <source>
        <dbReference type="EMBL" id="KRZ27260.1"/>
    </source>
</evidence>
<reference evidence="4 5" key="1">
    <citation type="submission" date="2015-01" db="EMBL/GenBank/DDBJ databases">
        <title>Evolution of Trichinella species and genotypes.</title>
        <authorList>
            <person name="Korhonen P.K."/>
            <person name="Edoardo P."/>
            <person name="Giuseppe L.R."/>
            <person name="Gasser R.B."/>
        </authorList>
    </citation>
    <scope>NUCLEOTIDE SEQUENCE [LARGE SCALE GENOMIC DNA]</scope>
    <source>
        <strain evidence="1">ISS13</strain>
        <strain evidence="3">ISS176</strain>
        <strain evidence="2">ISS588</strain>
    </source>
</reference>
<evidence type="ECO:0000313" key="5">
    <source>
        <dbReference type="Proteomes" id="UP000054805"/>
    </source>
</evidence>
<name>A0A0V1JY02_TRIPS</name>
<dbReference type="EMBL" id="JYDV01000031">
    <property type="protein sequence ID" value="KRZ39867.1"/>
    <property type="molecule type" value="Genomic_DNA"/>
</dbReference>
<comment type="caution">
    <text evidence="3">The sequence shown here is derived from an EMBL/GenBank/DDBJ whole genome shotgun (WGS) entry which is preliminary data.</text>
</comment>
<evidence type="ECO:0000313" key="1">
    <source>
        <dbReference type="EMBL" id="KRY68869.1"/>
    </source>
</evidence>
<organism evidence="3 6">
    <name type="scientific">Trichinella pseudospiralis</name>
    <name type="common">Parasitic roundworm</name>
    <dbReference type="NCBI Taxonomy" id="6337"/>
    <lineage>
        <taxon>Eukaryota</taxon>
        <taxon>Metazoa</taxon>
        <taxon>Ecdysozoa</taxon>
        <taxon>Nematoda</taxon>
        <taxon>Enoplea</taxon>
        <taxon>Dorylaimia</taxon>
        <taxon>Trichinellida</taxon>
        <taxon>Trichinellidae</taxon>
        <taxon>Trichinella</taxon>
    </lineage>
</organism>
<evidence type="ECO:0000313" key="4">
    <source>
        <dbReference type="Proteomes" id="UP000054632"/>
    </source>
</evidence>
<dbReference type="AlphaFoldDB" id="A0A0V1JY02"/>
<dbReference type="Proteomes" id="UP000054805">
    <property type="component" value="Unassembled WGS sequence"/>
</dbReference>
<evidence type="ECO:0000313" key="6">
    <source>
        <dbReference type="Proteomes" id="UP000054826"/>
    </source>
</evidence>
<protein>
    <submittedName>
        <fullName evidence="3">Uncharacterized protein</fullName>
    </submittedName>
</protein>
<proteinExistence type="predicted"/>
<dbReference type="EMBL" id="JYDS01000073">
    <property type="protein sequence ID" value="KRZ27260.1"/>
    <property type="molecule type" value="Genomic_DNA"/>
</dbReference>
<accession>A0A0V1JY02</accession>
<evidence type="ECO:0000313" key="3">
    <source>
        <dbReference type="EMBL" id="KRZ39867.1"/>
    </source>
</evidence>
<dbReference type="Proteomes" id="UP000054632">
    <property type="component" value="Unassembled WGS sequence"/>
</dbReference>
<dbReference type="Proteomes" id="UP000054826">
    <property type="component" value="Unassembled WGS sequence"/>
</dbReference>
<keyword evidence="5" id="KW-1185">Reference proteome</keyword>
<dbReference type="EMBL" id="JYDR01000102">
    <property type="protein sequence ID" value="KRY68869.1"/>
    <property type="molecule type" value="Genomic_DNA"/>
</dbReference>
<gene>
    <name evidence="1" type="ORF">T4A_11584</name>
    <name evidence="2" type="ORF">T4B_8291</name>
    <name evidence="3" type="ORF">T4C_7851</name>
</gene>
<sequence length="124" mass="14289">MITISRSDEKSGWILAKEEENRQIKTKCSSAASRKQKDRVKSLIIAEAYFLINSKPATHCEPKTAITRLLFQFQFPFEIHPPARRLQLLVECDSMKLMKAHTSPTIEKIVIRTYGNKTAFQVHQ</sequence>